<dbReference type="Gene3D" id="3.30.870.10">
    <property type="entry name" value="Endonuclease Chain A"/>
    <property type="match status" value="1"/>
</dbReference>
<dbReference type="PROSITE" id="PS50035">
    <property type="entry name" value="PLD"/>
    <property type="match status" value="1"/>
</dbReference>
<evidence type="ECO:0000256" key="3">
    <source>
        <dbReference type="ARBA" id="ARBA00023098"/>
    </source>
</evidence>
<dbReference type="Pfam" id="PF13091">
    <property type="entry name" value="PLDc_2"/>
    <property type="match status" value="1"/>
</dbReference>
<keyword evidence="1" id="KW-0378">Hydrolase</keyword>
<dbReference type="InterPro" id="IPR001736">
    <property type="entry name" value="PLipase_D/transphosphatidylase"/>
</dbReference>
<keyword evidence="3" id="KW-0443">Lipid metabolism</keyword>
<dbReference type="GO" id="GO:0016891">
    <property type="term" value="F:RNA endonuclease activity producing 5'-phosphomonoesters, hydrolytic mechanism"/>
    <property type="evidence" value="ECO:0007669"/>
    <property type="project" value="TreeGrafter"/>
</dbReference>
<dbReference type="EMBL" id="MBFT01000090">
    <property type="protein sequence ID" value="PVU98069.1"/>
    <property type="molecule type" value="Genomic_DNA"/>
</dbReference>
<dbReference type="PANTHER" id="PTHR43856">
    <property type="entry name" value="CARDIOLIPIN HYDROLASE"/>
    <property type="match status" value="1"/>
</dbReference>
<dbReference type="InterPro" id="IPR025202">
    <property type="entry name" value="PLD-like_dom"/>
</dbReference>
<evidence type="ECO:0000313" key="7">
    <source>
        <dbReference type="EMBL" id="PVU98069.1"/>
    </source>
</evidence>
<dbReference type="GO" id="GO:0005739">
    <property type="term" value="C:mitochondrion"/>
    <property type="evidence" value="ECO:0007669"/>
    <property type="project" value="TreeGrafter"/>
</dbReference>
<name>A0A2T9Z0I0_9FUNG</name>
<evidence type="ECO:0000313" key="8">
    <source>
        <dbReference type="Proteomes" id="UP000245699"/>
    </source>
</evidence>
<keyword evidence="8" id="KW-1185">Reference proteome</keyword>
<dbReference type="GO" id="GO:0016042">
    <property type="term" value="P:lipid catabolic process"/>
    <property type="evidence" value="ECO:0007669"/>
    <property type="project" value="UniProtKB-KW"/>
</dbReference>
<dbReference type="STRING" id="61424.A0A2T9Z0I0"/>
<evidence type="ECO:0000259" key="6">
    <source>
        <dbReference type="PROSITE" id="PS50035"/>
    </source>
</evidence>
<dbReference type="SUPFAM" id="SSF56024">
    <property type="entry name" value="Phospholipase D/nuclease"/>
    <property type="match status" value="1"/>
</dbReference>
<gene>
    <name evidence="7" type="ORF">BB559_001787</name>
</gene>
<dbReference type="AlphaFoldDB" id="A0A2T9Z0I0"/>
<reference evidence="7 8" key="1">
    <citation type="journal article" date="2018" name="MBio">
        <title>Comparative Genomics Reveals the Core Gene Toolbox for the Fungus-Insect Symbiosis.</title>
        <authorList>
            <person name="Wang Y."/>
            <person name="Stata M."/>
            <person name="Wang W."/>
            <person name="Stajich J.E."/>
            <person name="White M.M."/>
            <person name="Moncalvo J.M."/>
        </authorList>
    </citation>
    <scope>NUCLEOTIDE SEQUENCE [LARGE SCALE GENOMIC DNA]</scope>
    <source>
        <strain evidence="7 8">AUS-77-4</strain>
    </source>
</reference>
<dbReference type="CDD" id="cd09171">
    <property type="entry name" value="PLDc_vPLD6_like"/>
    <property type="match status" value="1"/>
</dbReference>
<organism evidence="7 8">
    <name type="scientific">Furculomyces boomerangus</name>
    <dbReference type="NCBI Taxonomy" id="61424"/>
    <lineage>
        <taxon>Eukaryota</taxon>
        <taxon>Fungi</taxon>
        <taxon>Fungi incertae sedis</taxon>
        <taxon>Zoopagomycota</taxon>
        <taxon>Kickxellomycotina</taxon>
        <taxon>Harpellomycetes</taxon>
        <taxon>Harpellales</taxon>
        <taxon>Harpellaceae</taxon>
        <taxon>Furculomyces</taxon>
    </lineage>
</organism>
<evidence type="ECO:0000256" key="4">
    <source>
        <dbReference type="ARBA" id="ARBA00038012"/>
    </source>
</evidence>
<dbReference type="PANTHER" id="PTHR43856:SF1">
    <property type="entry name" value="MITOCHONDRIAL CARDIOLIPIN HYDROLASE"/>
    <property type="match status" value="1"/>
</dbReference>
<dbReference type="InterPro" id="IPR051406">
    <property type="entry name" value="PLD_domain"/>
</dbReference>
<dbReference type="SMART" id="SM00155">
    <property type="entry name" value="PLDc"/>
    <property type="match status" value="1"/>
</dbReference>
<evidence type="ECO:0000256" key="2">
    <source>
        <dbReference type="ARBA" id="ARBA00022963"/>
    </source>
</evidence>
<keyword evidence="2" id="KW-0442">Lipid degradation</keyword>
<dbReference type="OrthoDB" id="5205528at2759"/>
<evidence type="ECO:0000256" key="1">
    <source>
        <dbReference type="ARBA" id="ARBA00022801"/>
    </source>
</evidence>
<evidence type="ECO:0000256" key="5">
    <source>
        <dbReference type="ARBA" id="ARBA00040549"/>
    </source>
</evidence>
<proteinExistence type="inferred from homology"/>
<accession>A0A2T9Z0I0</accession>
<protein>
    <recommendedName>
        <fullName evidence="5">Mitochondrial cardiolipin hydrolase</fullName>
    </recommendedName>
</protein>
<dbReference type="Proteomes" id="UP000245699">
    <property type="component" value="Unassembled WGS sequence"/>
</dbReference>
<sequence length="299" mass="33422">MSLSDLFASCFGSSTQSQNRPLLTPQQASNLSLEEFITRSLTSSPSIQNNKNAFSQIYSNLLFQNNPDPGTLARQVENVLSNLSSNNTEHATNSWAIQLIGMAIDNSRNQQSGNTNNFNQQHGNTNNAAWSQVAGSSYAPPQTPNTAPNTSKVYIRPYFFPSEASFSALLKEITKAKSSLDICVYSITDDDISNRLIDLHNSGVRVRIISDDDQAKGRGSDLYDFRDKHGMQVRFDNMASYMHNKFCVIDNKVVITGSYNWSKNARKNNQENIIITNSTEATNGFTKEFEKLWAQFSRQ</sequence>
<feature type="domain" description="PLD phosphodiesterase" evidence="6">
    <location>
        <begin position="238"/>
        <end position="265"/>
    </location>
</feature>
<comment type="caution">
    <text evidence="7">The sequence shown here is derived from an EMBL/GenBank/DDBJ whole genome shotgun (WGS) entry which is preliminary data.</text>
</comment>
<comment type="similarity">
    <text evidence="4">Belongs to the phospholipase D family. MitoPLD/Zucchini subfamily.</text>
</comment>